<dbReference type="OrthoDB" id="7883850at2759"/>
<feature type="compositionally biased region" description="Basic residues" evidence="1">
    <location>
        <begin position="244"/>
        <end position="262"/>
    </location>
</feature>
<keyword evidence="2" id="KW-0732">Signal</keyword>
<evidence type="ECO:0000313" key="3">
    <source>
        <dbReference type="Proteomes" id="UP000515160"/>
    </source>
</evidence>
<dbReference type="AlphaFoldDB" id="A0A6P8XE16"/>
<sequence length="262" mass="28937">MQLHNKFLGLLLLLVALASVDAGALRRQLRDVSHLPLEYLPPVVLPPLPSREYLPPVEQHAATLSHVLQPPRDYLPPSNEYLPPVEEVETTTEEIVPSTTAEAVEAPATTTTTTEQPTEQPTTEAAVEAEPEVAATEEPVEVKTHEDIEQGSGVLQADGYHYSAPEIIPDLGQAVAAVEAYLPPLEDNAVVAEELPESDESAALLDDGYHYRSIRRLRLNSKTNFVNQLLLFIFTHTQTYTPHLPHHKTRTTKPHKTQNAHS</sequence>
<keyword evidence="3" id="KW-1185">Reference proteome</keyword>
<feature type="compositionally biased region" description="Low complexity" evidence="1">
    <location>
        <begin position="95"/>
        <end position="137"/>
    </location>
</feature>
<reference evidence="4" key="1">
    <citation type="submission" date="2025-08" db="UniProtKB">
        <authorList>
            <consortium name="RefSeq"/>
        </authorList>
    </citation>
    <scope>IDENTIFICATION</scope>
    <source>
        <strain evidence="4">15112-1751.03</strain>
        <tissue evidence="4">Whole Adult</tissue>
    </source>
</reference>
<gene>
    <name evidence="4" type="primary">LOC117572067</name>
</gene>
<feature type="chain" id="PRO_5038644548" evidence="2">
    <location>
        <begin position="23"/>
        <end position="262"/>
    </location>
</feature>
<dbReference type="GeneID" id="117572067"/>
<protein>
    <submittedName>
        <fullName evidence="4">Syndecan-3</fullName>
    </submittedName>
</protein>
<evidence type="ECO:0000313" key="4">
    <source>
        <dbReference type="RefSeq" id="XP_034110538.2"/>
    </source>
</evidence>
<evidence type="ECO:0000256" key="2">
    <source>
        <dbReference type="SAM" id="SignalP"/>
    </source>
</evidence>
<dbReference type="RefSeq" id="XP_034110538.2">
    <property type="nucleotide sequence ID" value="XM_034254647.2"/>
</dbReference>
<feature type="signal peptide" evidence="2">
    <location>
        <begin position="1"/>
        <end position="22"/>
    </location>
</feature>
<proteinExistence type="predicted"/>
<feature type="region of interest" description="Disordered" evidence="1">
    <location>
        <begin position="242"/>
        <end position="262"/>
    </location>
</feature>
<organism evidence="3 4">
    <name type="scientific">Drosophila albomicans</name>
    <name type="common">Fruit fly</name>
    <dbReference type="NCBI Taxonomy" id="7291"/>
    <lineage>
        <taxon>Eukaryota</taxon>
        <taxon>Metazoa</taxon>
        <taxon>Ecdysozoa</taxon>
        <taxon>Arthropoda</taxon>
        <taxon>Hexapoda</taxon>
        <taxon>Insecta</taxon>
        <taxon>Pterygota</taxon>
        <taxon>Neoptera</taxon>
        <taxon>Endopterygota</taxon>
        <taxon>Diptera</taxon>
        <taxon>Brachycera</taxon>
        <taxon>Muscomorpha</taxon>
        <taxon>Ephydroidea</taxon>
        <taxon>Drosophilidae</taxon>
        <taxon>Drosophila</taxon>
    </lineage>
</organism>
<name>A0A6P8XE16_DROAB</name>
<feature type="region of interest" description="Disordered" evidence="1">
    <location>
        <begin position="95"/>
        <end position="144"/>
    </location>
</feature>
<dbReference type="Proteomes" id="UP000515160">
    <property type="component" value="Chromosome 3"/>
</dbReference>
<accession>A0A6P8XE16</accession>
<evidence type="ECO:0000256" key="1">
    <source>
        <dbReference type="SAM" id="MobiDB-lite"/>
    </source>
</evidence>